<reference evidence="1 2" key="1">
    <citation type="submission" date="2020-01" db="EMBL/GenBank/DDBJ databases">
        <title>Insect and environment-associated Actinomycetes.</title>
        <authorList>
            <person name="Currrie C."/>
            <person name="Chevrette M."/>
            <person name="Carlson C."/>
            <person name="Stubbendieck R."/>
            <person name="Wendt-Pienkowski E."/>
        </authorList>
    </citation>
    <scope>NUCLEOTIDE SEQUENCE [LARGE SCALE GENOMIC DNA]</scope>
    <source>
        <strain evidence="1 2">SID14172</strain>
    </source>
</reference>
<dbReference type="EMBL" id="JAAGMB010000239">
    <property type="protein sequence ID" value="NEB17029.1"/>
    <property type="molecule type" value="Genomic_DNA"/>
</dbReference>
<sequence>EVLDAARRDDPVLRPGRFEADAVARRVLRLAPYVLVDPEMRRDLYAMVRRAAEAGRASGVAALTAFHLAEEGVLAADRARHLAIGGTRVPGLNWTGPEAAELNGLLVEEIPTDGTGTVAPPPVPGTSLGTTDLAPWPWDATPYAVLAEGGHDRVTAALPDGTTRDLDADAFAELVAADPALRSLPDATPIVLAVPFAGDRYLDLPRTLADRTGRTVWVHTGVARRHPDPASGTTVAVLRRSGKPHGSWLAVAPGLAPGADDSAPAWHRDVLSQPVVSDLTGRQIGRSLHDDGELVEREDHFGRLDRMTVYAHYNPATRTYSAKLPLEDPGPKDKAYHLAGHGLPGRLLLPLAGGGSRPAGRHEAGEWLRRRKSLSSLPEDHWIDLVVCHSSAPRDSATQDSPPAGGLFRAAPFAADPLADDAVSLGQHLANVTGRTVRLSHDVQGAGTHGDDPARLLWTDVRGRRWWWETSRPEPGEAELDRLAARAGLPGEPSPAGRAATLRLVRALRRVLGPDAEDAADHPDLLRG</sequence>
<protein>
    <submittedName>
        <fullName evidence="1">Lonely Cys domain-containing protein</fullName>
    </submittedName>
</protein>
<dbReference type="Proteomes" id="UP000469545">
    <property type="component" value="Unassembled WGS sequence"/>
</dbReference>
<name>A0A6N9UKA5_9ACTN</name>
<accession>A0A6N9UKA5</accession>
<dbReference type="AlphaFoldDB" id="A0A6N9UKA5"/>
<organism evidence="1 2">
    <name type="scientific">Streptomyces coelicoflavus</name>
    <dbReference type="NCBI Taxonomy" id="285562"/>
    <lineage>
        <taxon>Bacteria</taxon>
        <taxon>Bacillati</taxon>
        <taxon>Actinomycetota</taxon>
        <taxon>Actinomycetes</taxon>
        <taxon>Kitasatosporales</taxon>
        <taxon>Streptomycetaceae</taxon>
        <taxon>Streptomyces</taxon>
    </lineage>
</organism>
<gene>
    <name evidence="1" type="ORF">G3I46_10930</name>
</gene>
<proteinExistence type="predicted"/>
<dbReference type="RefSeq" id="WP_164140040.1">
    <property type="nucleotide sequence ID" value="NZ_JAAGMB010000239.1"/>
</dbReference>
<comment type="caution">
    <text evidence="1">The sequence shown here is derived from an EMBL/GenBank/DDBJ whole genome shotgun (WGS) entry which is preliminary data.</text>
</comment>
<feature type="non-terminal residue" evidence="1">
    <location>
        <position position="528"/>
    </location>
</feature>
<dbReference type="NCBIfam" id="NF012197">
    <property type="entry name" value="lonely_Cys"/>
    <property type="match status" value="1"/>
</dbReference>
<evidence type="ECO:0000313" key="1">
    <source>
        <dbReference type="EMBL" id="NEB17029.1"/>
    </source>
</evidence>
<evidence type="ECO:0000313" key="2">
    <source>
        <dbReference type="Proteomes" id="UP000469545"/>
    </source>
</evidence>
<keyword evidence="2" id="KW-1185">Reference proteome</keyword>
<feature type="non-terminal residue" evidence="1">
    <location>
        <position position="1"/>
    </location>
</feature>